<dbReference type="InterPro" id="IPR003615">
    <property type="entry name" value="HNH_nuc"/>
</dbReference>
<dbReference type="GO" id="GO:0004519">
    <property type="term" value="F:endonuclease activity"/>
    <property type="evidence" value="ECO:0007669"/>
    <property type="project" value="UniProtKB-KW"/>
</dbReference>
<dbReference type="Gene3D" id="3.90.75.20">
    <property type="match status" value="1"/>
</dbReference>
<dbReference type="InterPro" id="IPR044925">
    <property type="entry name" value="His-Me_finger_sf"/>
</dbReference>
<evidence type="ECO:0000313" key="2">
    <source>
        <dbReference type="EMBL" id="RDW17024.1"/>
    </source>
</evidence>
<proteinExistence type="predicted"/>
<dbReference type="OrthoDB" id="6638408at2"/>
<protein>
    <submittedName>
        <fullName evidence="2">HNH endonuclease</fullName>
    </submittedName>
</protein>
<keyword evidence="2" id="KW-0540">Nuclease</keyword>
<gene>
    <name evidence="2" type="ORF">CWR48_15590</name>
</gene>
<sequence>MSRRYSYSKEEIDFVRSVAPGKYNDEIAALFTEMFGSQVTAGQMKGLKSNHKIKSYVPTRRVTEDDGLFNKEQQEFIKENVKGLLNQDLANLVNEKFDLSITAQQVKAWKNRRHISSGLKGSEGMDPPNKGTKGLYNVGGNKTSFKPGQKPVNYKPVGSERIDSKDGYTLVKVQDNGDWHERWRHKHVVLWEKENGPVPEGHAVLFADQNKQNITLENLILVSRRQLAIINKNDLAFNDAESTKLGLTMADIHLKIGERKRKDEAQ</sequence>
<dbReference type="RefSeq" id="WP_115774255.1">
    <property type="nucleotide sequence ID" value="NZ_PIOC01000023.1"/>
</dbReference>
<keyword evidence="2" id="KW-0255">Endonuclease</keyword>
<keyword evidence="3" id="KW-1185">Reference proteome</keyword>
<accession>A0A3D8PM05</accession>
<keyword evidence="2" id="KW-0378">Hydrolase</keyword>
<reference evidence="3" key="1">
    <citation type="submission" date="2017-11" db="EMBL/GenBank/DDBJ databases">
        <authorList>
            <person name="Zhu W."/>
        </authorList>
    </citation>
    <scope>NUCLEOTIDE SEQUENCE [LARGE SCALE GENOMIC DNA]</scope>
    <source>
        <strain evidence="3">CAU 1183</strain>
    </source>
</reference>
<evidence type="ECO:0000313" key="3">
    <source>
        <dbReference type="Proteomes" id="UP000257143"/>
    </source>
</evidence>
<dbReference type="Pfam" id="PF13392">
    <property type="entry name" value="HNH_3"/>
    <property type="match status" value="1"/>
</dbReference>
<dbReference type="EMBL" id="PIOC01000023">
    <property type="protein sequence ID" value="RDW17024.1"/>
    <property type="molecule type" value="Genomic_DNA"/>
</dbReference>
<dbReference type="SUPFAM" id="SSF54060">
    <property type="entry name" value="His-Me finger endonucleases"/>
    <property type="match status" value="1"/>
</dbReference>
<feature type="domain" description="HNH nuclease" evidence="1">
    <location>
        <begin position="184"/>
        <end position="227"/>
    </location>
</feature>
<comment type="caution">
    <text evidence="2">The sequence shown here is derived from an EMBL/GenBank/DDBJ whole genome shotgun (WGS) entry which is preliminary data.</text>
</comment>
<name>A0A3D8PM05_9BACI</name>
<evidence type="ECO:0000259" key="1">
    <source>
        <dbReference type="Pfam" id="PF13392"/>
    </source>
</evidence>
<dbReference type="AlphaFoldDB" id="A0A3D8PM05"/>
<organism evidence="2 3">
    <name type="scientific">Oceanobacillus arenosus</name>
    <dbReference type="NCBI Taxonomy" id="1229153"/>
    <lineage>
        <taxon>Bacteria</taxon>
        <taxon>Bacillati</taxon>
        <taxon>Bacillota</taxon>
        <taxon>Bacilli</taxon>
        <taxon>Bacillales</taxon>
        <taxon>Bacillaceae</taxon>
        <taxon>Oceanobacillus</taxon>
    </lineage>
</organism>
<dbReference type="Proteomes" id="UP000257143">
    <property type="component" value="Unassembled WGS sequence"/>
</dbReference>